<dbReference type="EMBL" id="HACA01018133">
    <property type="protein sequence ID" value="CDW35494.1"/>
    <property type="molecule type" value="Transcribed_RNA"/>
</dbReference>
<accession>A0A0K2UB87</accession>
<evidence type="ECO:0000313" key="1">
    <source>
        <dbReference type="EMBL" id="CDW35494.1"/>
    </source>
</evidence>
<feature type="non-terminal residue" evidence="1">
    <location>
        <position position="1"/>
    </location>
</feature>
<protein>
    <submittedName>
        <fullName evidence="1">Uncharacterized protein</fullName>
    </submittedName>
</protein>
<name>A0A0K2UB87_LEPSM</name>
<proteinExistence type="predicted"/>
<reference evidence="1" key="1">
    <citation type="submission" date="2014-05" db="EMBL/GenBank/DDBJ databases">
        <authorList>
            <person name="Chronopoulou M."/>
        </authorList>
    </citation>
    <scope>NUCLEOTIDE SEQUENCE</scope>
    <source>
        <tissue evidence="1">Whole organism</tissue>
    </source>
</reference>
<organism evidence="1">
    <name type="scientific">Lepeophtheirus salmonis</name>
    <name type="common">Salmon louse</name>
    <name type="synonym">Caligus salmonis</name>
    <dbReference type="NCBI Taxonomy" id="72036"/>
    <lineage>
        <taxon>Eukaryota</taxon>
        <taxon>Metazoa</taxon>
        <taxon>Ecdysozoa</taxon>
        <taxon>Arthropoda</taxon>
        <taxon>Crustacea</taxon>
        <taxon>Multicrustacea</taxon>
        <taxon>Hexanauplia</taxon>
        <taxon>Copepoda</taxon>
        <taxon>Siphonostomatoida</taxon>
        <taxon>Caligidae</taxon>
        <taxon>Lepeophtheirus</taxon>
    </lineage>
</organism>
<sequence>NLYLKKKTTLLATNAENFGYKAHFHVFRAFRGTPSQSKGKIKLKFGRLVLLIHSSVSCKFSHVKLNSKTL</sequence>
<dbReference type="AlphaFoldDB" id="A0A0K2UB87"/>